<gene>
    <name evidence="1" type="ORF">DA792_09025</name>
</gene>
<dbReference type="KEGG" id="cbak:DA792_09025"/>
<organism evidence="1 2">
    <name type="scientific">Celeribacter baekdonensis</name>
    <dbReference type="NCBI Taxonomy" id="875171"/>
    <lineage>
        <taxon>Bacteria</taxon>
        <taxon>Pseudomonadati</taxon>
        <taxon>Pseudomonadota</taxon>
        <taxon>Alphaproteobacteria</taxon>
        <taxon>Rhodobacterales</taxon>
        <taxon>Roseobacteraceae</taxon>
        <taxon>Celeribacter</taxon>
    </lineage>
</organism>
<evidence type="ECO:0000313" key="2">
    <source>
        <dbReference type="Proteomes" id="UP000241447"/>
    </source>
</evidence>
<proteinExistence type="predicted"/>
<reference evidence="1 2" key="1">
    <citation type="submission" date="2018-03" db="EMBL/GenBank/DDBJ databases">
        <title>The Complete Genome of Celeribacter baekdonensis strain LH4, a Thiosulfate-Oxidizing Alphaproteobacterium Isolated from Gulf of Mexico Continental Slope Sediments.</title>
        <authorList>
            <person name="Flood B.E."/>
            <person name="Bailey J.V."/>
            <person name="Leprich D."/>
        </authorList>
    </citation>
    <scope>NUCLEOTIDE SEQUENCE [LARGE SCALE GENOMIC DNA]</scope>
    <source>
        <strain evidence="1 2">LH4</strain>
    </source>
</reference>
<name>A0A2R4M210_9RHOB</name>
<dbReference type="Proteomes" id="UP000241447">
    <property type="component" value="Chromosome"/>
</dbReference>
<protein>
    <submittedName>
        <fullName evidence="1">Uncharacterized protein</fullName>
    </submittedName>
</protein>
<sequence>MHVGEEVVEDYAAVRLSLKAHRWSFCAQISPASRPMPLFVASGHNREWRSPYPQLHPKQLYRQRLSFRSLQLCLI</sequence>
<evidence type="ECO:0000313" key="1">
    <source>
        <dbReference type="EMBL" id="AVW91205.1"/>
    </source>
</evidence>
<dbReference type="EMBL" id="CP028475">
    <property type="protein sequence ID" value="AVW91205.1"/>
    <property type="molecule type" value="Genomic_DNA"/>
</dbReference>
<dbReference type="AlphaFoldDB" id="A0A2R4M210"/>
<accession>A0A2R4M210</accession>